<evidence type="ECO:0000313" key="2">
    <source>
        <dbReference type="Proteomes" id="UP000028602"/>
    </source>
</evidence>
<sequence length="527" mass="57604">MNNYYIDPSAAENGTGTIDSPYNSWAILETLQPSFPFTINVKRGTSERGNFSYLSLRNLVSTSDEQSFIQPYGTGANPVIIQDDGTVPALGIVIRKTTLLMIDFITNEVTQSADVVALSALTTLTDTSVDVYASNCNFKSFPHTMISQYCKGIAIVANRDVNAAANKMGCINCTFDYLSRGVQILGNYNVPSDQDATTNVGDRYRTNGAIVDGCSFTNMRDDGAILNRCTSPESANYDTTNPLVSKISNCYYSSYRSNTAATDNYTQAPAVAFWTVYSNRTVIEYCSAIGSYASRADRMAFDFDIMTWDCVIRYCYSANNAGGILLFISNADGDGSQAQPSGTSNTEWFINRRWGQGNNVMHDCVSFNDGISRAASASALWMSKFRYFGYASNCTVKNLTIIDTLSANRAAIVHQYGKFTASDNVTSINIQDTIFHYRRLAVAPGIIRGDTTTDTQGLVKFKSNNMYSEAATGLFSIPTYADAGGNTSTDPEFEYIPQDAPSTFDSAKLIRMMKTSAYYGTLGNLVT</sequence>
<dbReference type="RefSeq" id="WP_029989463.1">
    <property type="nucleotide sequence ID" value="NZ_ATMJ01000002.1"/>
</dbReference>
<keyword evidence="2" id="KW-1185">Reference proteome</keyword>
<protein>
    <submittedName>
        <fullName evidence="1">Uncharacterized protein</fullName>
    </submittedName>
</protein>
<dbReference type="AlphaFoldDB" id="A0A085JGW9"/>
<reference evidence="1 2" key="1">
    <citation type="submission" date="2014-05" db="EMBL/GenBank/DDBJ databases">
        <title>ATOL: Assembling a taxonomically balanced genome-scale reconstruction of the evolutionary history of the Enterobacteriaceae.</title>
        <authorList>
            <person name="Plunkett G.III."/>
            <person name="Neeno-Eckwall E.C."/>
            <person name="Glasner J.D."/>
            <person name="Perna N.T."/>
        </authorList>
    </citation>
    <scope>NUCLEOTIDE SEQUENCE [LARGE SCALE GENOMIC DNA]</scope>
    <source>
        <strain evidence="1 2">ATCC 33301</strain>
    </source>
</reference>
<accession>A0A085JGW9</accession>
<organism evidence="1 2">
    <name type="scientific">Tatumella ptyseos ATCC 33301</name>
    <dbReference type="NCBI Taxonomy" id="1005995"/>
    <lineage>
        <taxon>Bacteria</taxon>
        <taxon>Pseudomonadati</taxon>
        <taxon>Pseudomonadota</taxon>
        <taxon>Gammaproteobacteria</taxon>
        <taxon>Enterobacterales</taxon>
        <taxon>Erwiniaceae</taxon>
        <taxon>Tatumella</taxon>
    </lineage>
</organism>
<dbReference type="EMBL" id="JMPR01000028">
    <property type="protein sequence ID" value="KFD19715.1"/>
    <property type="molecule type" value="Genomic_DNA"/>
</dbReference>
<proteinExistence type="predicted"/>
<dbReference type="Proteomes" id="UP000028602">
    <property type="component" value="Unassembled WGS sequence"/>
</dbReference>
<name>A0A085JGW9_9GAMM</name>
<comment type="caution">
    <text evidence="1">The sequence shown here is derived from an EMBL/GenBank/DDBJ whole genome shotgun (WGS) entry which is preliminary data.</text>
</comment>
<evidence type="ECO:0000313" key="1">
    <source>
        <dbReference type="EMBL" id="KFD19715.1"/>
    </source>
</evidence>
<dbReference type="OrthoDB" id="3333873at2"/>
<gene>
    <name evidence="1" type="ORF">GTPT_1646</name>
</gene>